<feature type="transmembrane region" description="Helical" evidence="1">
    <location>
        <begin position="77"/>
        <end position="95"/>
    </location>
</feature>
<protein>
    <submittedName>
        <fullName evidence="2">Uncharacterized protein</fullName>
    </submittedName>
</protein>
<comment type="caution">
    <text evidence="2">The sequence shown here is derived from an EMBL/GenBank/DDBJ whole genome shotgun (WGS) entry which is preliminary data.</text>
</comment>
<dbReference type="RefSeq" id="WP_027692740.1">
    <property type="nucleotide sequence ID" value="NZ_CP010848.1"/>
</dbReference>
<reference evidence="2 4" key="1">
    <citation type="submission" date="2015-04" db="EMBL/GenBank/DDBJ databases">
        <title>Draft genome sequence of Rathayibacter toxicus strain FH-142 (AKA 70134 or CS 32), a Western Australian isolate.</title>
        <authorList>
            <consortium name="Consortium for Microbial Forensics and Genomics (microFORGE)"/>
            <person name="Knight B.M."/>
            <person name="Roberts D.P."/>
            <person name="Lin D."/>
            <person name="Hari K."/>
            <person name="Fletcher J."/>
            <person name="Melcher U."/>
            <person name="Blagden T."/>
            <person name="Luster D.G."/>
            <person name="Sechler A.J."/>
            <person name="Schneider W.L."/>
            <person name="Winegar R.A."/>
        </authorList>
    </citation>
    <scope>NUCLEOTIDE SEQUENCE [LARGE SCALE GENOMIC DNA]</scope>
    <source>
        <strain evidence="2 4">FH142</strain>
    </source>
</reference>
<evidence type="ECO:0000313" key="4">
    <source>
        <dbReference type="Proteomes" id="UP000052979"/>
    </source>
</evidence>
<sequence length="129" mass="13510">MKLWFAVVCTGIAVAVGGVYFLAAIGATAAAPYLSGAAIFFTGLGSKVVLDRWRQATGADSPDGLERAVAMRAQSRSFLDLVLLQLTACLVVLVFPVPPGAVMAAVLLLGVADFWIRYAVALRLRGRAA</sequence>
<evidence type="ECO:0000313" key="2">
    <source>
        <dbReference type="EMBL" id="KKM45753.1"/>
    </source>
</evidence>
<dbReference type="EMBL" id="PSWU01000001">
    <property type="protein sequence ID" value="PPI17201.1"/>
    <property type="molecule type" value="Genomic_DNA"/>
</dbReference>
<organism evidence="2 4">
    <name type="scientific">Rathayibacter toxicus</name>
    <dbReference type="NCBI Taxonomy" id="145458"/>
    <lineage>
        <taxon>Bacteria</taxon>
        <taxon>Bacillati</taxon>
        <taxon>Actinomycetota</taxon>
        <taxon>Actinomycetes</taxon>
        <taxon>Micrococcales</taxon>
        <taxon>Microbacteriaceae</taxon>
        <taxon>Rathayibacter</taxon>
    </lineage>
</organism>
<accession>A0A0C5BFI7</accession>
<gene>
    <name evidence="3" type="ORF">C5C51_00845</name>
    <name evidence="2" type="ORF">VT73_06300</name>
</gene>
<keyword evidence="4" id="KW-1185">Reference proteome</keyword>
<feature type="transmembrane region" description="Helical" evidence="1">
    <location>
        <begin position="101"/>
        <end position="120"/>
    </location>
</feature>
<dbReference type="STRING" id="145458.APU90_05410"/>
<evidence type="ECO:0000256" key="1">
    <source>
        <dbReference type="SAM" id="Phobius"/>
    </source>
</evidence>
<dbReference type="Proteomes" id="UP000052979">
    <property type="component" value="Unassembled WGS sequence"/>
</dbReference>
<keyword evidence="1" id="KW-0812">Transmembrane</keyword>
<proteinExistence type="predicted"/>
<reference evidence="3 5" key="2">
    <citation type="submission" date="2018-02" db="EMBL/GenBank/DDBJ databases">
        <title>Bacteriophage NCPPB3778 and a type I-E CRISPR drive the evolution of the US Biological Select Agent, Rathayibacter toxicus.</title>
        <authorList>
            <person name="Davis E.W.II."/>
            <person name="Tabima J.F."/>
            <person name="Weisberg A.J."/>
            <person name="Lopes L.D."/>
            <person name="Wiseman M.S."/>
            <person name="Wiseman M.S."/>
            <person name="Pupko T."/>
            <person name="Belcher M.S."/>
            <person name="Sechler A.J."/>
            <person name="Tancos M.A."/>
            <person name="Schroeder B.K."/>
            <person name="Murray T.D."/>
            <person name="Luster D.G."/>
            <person name="Schneider W.L."/>
            <person name="Rogers E."/>
            <person name="Andreote F.D."/>
            <person name="Grunwald N.J."/>
            <person name="Putnam M.L."/>
            <person name="Chang J.H."/>
        </authorList>
    </citation>
    <scope>NUCLEOTIDE SEQUENCE [LARGE SCALE GENOMIC DNA]</scope>
    <source>
        <strain evidence="3 5">FH99</strain>
    </source>
</reference>
<dbReference type="Proteomes" id="UP000237966">
    <property type="component" value="Unassembled WGS sequence"/>
</dbReference>
<keyword evidence="1" id="KW-0472">Membrane</keyword>
<keyword evidence="1" id="KW-1133">Transmembrane helix</keyword>
<dbReference type="PATRIC" id="fig|145458.7.peg.249"/>
<feature type="transmembrane region" description="Helical" evidence="1">
    <location>
        <begin position="25"/>
        <end position="44"/>
    </location>
</feature>
<dbReference type="EMBL" id="LBFI01000032">
    <property type="protein sequence ID" value="KKM45753.1"/>
    <property type="molecule type" value="Genomic_DNA"/>
</dbReference>
<name>A0A0C5BFI7_9MICO</name>
<dbReference type="KEGG" id="rtc:APU90_05410"/>
<evidence type="ECO:0000313" key="5">
    <source>
        <dbReference type="Proteomes" id="UP000237966"/>
    </source>
</evidence>
<dbReference type="KEGG" id="rtx:TI83_01070"/>
<dbReference type="AlphaFoldDB" id="A0A0C5BFI7"/>
<dbReference type="GeneID" id="93668142"/>
<evidence type="ECO:0000313" key="3">
    <source>
        <dbReference type="EMBL" id="PPI17201.1"/>
    </source>
</evidence>